<sequence length="63" mass="7528">MYEQTKSDIEQAKLRIREEQSSYERTMRQAQADIEQAKLRLKEQERSYQSLIHSGKLSVLKIE</sequence>
<gene>
    <name evidence="2" type="ORF">LYNGBM3L_34550</name>
</gene>
<dbReference type="EMBL" id="GL890848">
    <property type="protein sequence ID" value="EGJ33489.1"/>
    <property type="molecule type" value="Genomic_DNA"/>
</dbReference>
<name>F4XPN5_9CYAN</name>
<dbReference type="Proteomes" id="UP000003959">
    <property type="component" value="Unassembled WGS sequence"/>
</dbReference>
<evidence type="ECO:0000256" key="1">
    <source>
        <dbReference type="SAM" id="Coils"/>
    </source>
</evidence>
<dbReference type="eggNOG" id="COG0845">
    <property type="taxonomic scope" value="Bacteria"/>
</dbReference>
<evidence type="ECO:0000313" key="3">
    <source>
        <dbReference type="Proteomes" id="UP000003959"/>
    </source>
</evidence>
<protein>
    <submittedName>
        <fullName evidence="2">Uncharacterized protein</fullName>
    </submittedName>
</protein>
<feature type="coiled-coil region" evidence="1">
    <location>
        <begin position="2"/>
        <end position="54"/>
    </location>
</feature>
<organism evidence="2 3">
    <name type="scientific">Moorena producens 3L</name>
    <dbReference type="NCBI Taxonomy" id="489825"/>
    <lineage>
        <taxon>Bacteria</taxon>
        <taxon>Bacillati</taxon>
        <taxon>Cyanobacteriota</taxon>
        <taxon>Cyanophyceae</taxon>
        <taxon>Coleofasciculales</taxon>
        <taxon>Coleofasciculaceae</taxon>
        <taxon>Moorena</taxon>
    </lineage>
</organism>
<dbReference type="AlphaFoldDB" id="F4XPN5"/>
<dbReference type="SUPFAM" id="SSF56954">
    <property type="entry name" value="Outer membrane efflux proteins (OEP)"/>
    <property type="match status" value="1"/>
</dbReference>
<keyword evidence="1" id="KW-0175">Coiled coil</keyword>
<dbReference type="RefSeq" id="WP_008182093.1">
    <property type="nucleotide sequence ID" value="NZ_GL890848.1"/>
</dbReference>
<proteinExistence type="predicted"/>
<keyword evidence="3" id="KW-1185">Reference proteome</keyword>
<accession>F4XPN5</accession>
<evidence type="ECO:0000313" key="2">
    <source>
        <dbReference type="EMBL" id="EGJ33489.1"/>
    </source>
</evidence>
<dbReference type="HOGENOM" id="CLU_2880963_0_0_3"/>
<reference evidence="3" key="1">
    <citation type="journal article" date="2011" name="Proc. Natl. Acad. Sci. U.S.A.">
        <title>Genomic insights into the physiology and ecology of the marine filamentous cyanobacterium Lyngbya majuscula.</title>
        <authorList>
            <person name="Jones A.C."/>
            <person name="Monroe E.A."/>
            <person name="Podell S."/>
            <person name="Hess W.R."/>
            <person name="Klages S."/>
            <person name="Esquenazi E."/>
            <person name="Niessen S."/>
            <person name="Hoover H."/>
            <person name="Rothmann M."/>
            <person name="Lasken R.S."/>
            <person name="Yates J.R.III."/>
            <person name="Reinhardt R."/>
            <person name="Kube M."/>
            <person name="Burkart M.D."/>
            <person name="Allen E.E."/>
            <person name="Dorrestein P.C."/>
            <person name="Gerwick W.H."/>
            <person name="Gerwick L."/>
        </authorList>
    </citation>
    <scope>NUCLEOTIDE SEQUENCE [LARGE SCALE GENOMIC DNA]</scope>
    <source>
        <strain evidence="3">3L</strain>
    </source>
</reference>